<keyword evidence="7" id="KW-1185">Reference proteome</keyword>
<evidence type="ECO:0000259" key="5">
    <source>
        <dbReference type="PROSITE" id="PS50041"/>
    </source>
</evidence>
<dbReference type="Proteomes" id="UP000324091">
    <property type="component" value="Chromosome 10"/>
</dbReference>
<dbReference type="InterPro" id="IPR016187">
    <property type="entry name" value="CTDL_fold"/>
</dbReference>
<proteinExistence type="predicted"/>
<feature type="transmembrane region" description="Helical" evidence="4">
    <location>
        <begin position="38"/>
        <end position="59"/>
    </location>
</feature>
<dbReference type="InterPro" id="IPR033989">
    <property type="entry name" value="CD209-like_CTLD"/>
</dbReference>
<evidence type="ECO:0000256" key="3">
    <source>
        <dbReference type="SAM" id="Coils"/>
    </source>
</evidence>
<evidence type="ECO:0000313" key="7">
    <source>
        <dbReference type="Proteomes" id="UP000324091"/>
    </source>
</evidence>
<gene>
    <name evidence="6" type="ORF">D4764_10G0004930</name>
</gene>
<keyword evidence="4" id="KW-0812">Transmembrane</keyword>
<evidence type="ECO:0000313" key="6">
    <source>
        <dbReference type="EMBL" id="TWW79463.1"/>
    </source>
</evidence>
<dbReference type="InterPro" id="IPR018378">
    <property type="entry name" value="C-type_lectin_CS"/>
</dbReference>
<dbReference type="SMART" id="SM00034">
    <property type="entry name" value="CLECT"/>
    <property type="match status" value="1"/>
</dbReference>
<dbReference type="PANTHER" id="PTHR22803">
    <property type="entry name" value="MANNOSE, PHOSPHOLIPASE, LECTIN RECEPTOR RELATED"/>
    <property type="match status" value="1"/>
</dbReference>
<dbReference type="InterPro" id="IPR050111">
    <property type="entry name" value="C-type_lectin/snaclec_domain"/>
</dbReference>
<dbReference type="PROSITE" id="PS50041">
    <property type="entry name" value="C_TYPE_LECTIN_2"/>
    <property type="match status" value="1"/>
</dbReference>
<dbReference type="AlphaFoldDB" id="A0A5C6PJ38"/>
<feature type="domain" description="C-type lectin" evidence="5">
    <location>
        <begin position="144"/>
        <end position="258"/>
    </location>
</feature>
<dbReference type="Gene3D" id="1.20.5.1000">
    <property type="entry name" value="arf6 gtpase in complex with a specific effector, jip4"/>
    <property type="match status" value="1"/>
</dbReference>
<reference evidence="6 7" key="1">
    <citation type="submission" date="2019-04" db="EMBL/GenBank/DDBJ databases">
        <title>Chromosome genome assembly for Takifugu flavidus.</title>
        <authorList>
            <person name="Xiao S."/>
        </authorList>
    </citation>
    <scope>NUCLEOTIDE SEQUENCE [LARGE SCALE GENOMIC DNA]</scope>
    <source>
        <strain evidence="6">HTHZ2018</strain>
        <tissue evidence="6">Muscle</tissue>
    </source>
</reference>
<accession>A0A5C6PJ38</accession>
<dbReference type="Pfam" id="PF00059">
    <property type="entry name" value="Lectin_C"/>
    <property type="match status" value="1"/>
</dbReference>
<keyword evidence="4" id="KW-1133">Transmembrane helix</keyword>
<dbReference type="InterPro" id="IPR016186">
    <property type="entry name" value="C-type_lectin-like/link_sf"/>
</dbReference>
<protein>
    <submittedName>
        <fullName evidence="6">C-type lectin domain family 4 member M CD209 antigen-like protein 1</fullName>
    </submittedName>
</protein>
<dbReference type="SUPFAM" id="SSF56436">
    <property type="entry name" value="C-type lectin-like"/>
    <property type="match status" value="1"/>
</dbReference>
<evidence type="ECO:0000256" key="4">
    <source>
        <dbReference type="SAM" id="Phobius"/>
    </source>
</evidence>
<evidence type="ECO:0000256" key="1">
    <source>
        <dbReference type="ARBA" id="ARBA00022734"/>
    </source>
</evidence>
<feature type="coiled-coil region" evidence="3">
    <location>
        <begin position="83"/>
        <end position="124"/>
    </location>
</feature>
<sequence>MSVAFKSNSREEDSADWNLIDSSYKSRNQMRFQIPDRVCWIGAAAMCLGLLLLTLTLVAHNTSSVNQWDTKYTSLIYEITKGRDSLRDERDELQSHISNLTQEMETLQDQYTSVAASQDKLQEQINKLRLNRTDKPCRRGWKKFNAKCYFVSPSGITKTWEGSRKDCKERGADLVIIDTREELDFVKKNYDTTWIGLRREANGNTWKWVDGTVLVGDGFWREEEPNNADGDEDCVEFLQSVSAWNDMPCSSRFSWVCED</sequence>
<evidence type="ECO:0000256" key="2">
    <source>
        <dbReference type="ARBA" id="ARBA00023157"/>
    </source>
</evidence>
<keyword evidence="4" id="KW-0472">Membrane</keyword>
<keyword evidence="3" id="KW-0175">Coiled coil</keyword>
<organism evidence="6 7">
    <name type="scientific">Takifugu flavidus</name>
    <name type="common">sansaifugu</name>
    <dbReference type="NCBI Taxonomy" id="433684"/>
    <lineage>
        <taxon>Eukaryota</taxon>
        <taxon>Metazoa</taxon>
        <taxon>Chordata</taxon>
        <taxon>Craniata</taxon>
        <taxon>Vertebrata</taxon>
        <taxon>Euteleostomi</taxon>
        <taxon>Actinopterygii</taxon>
        <taxon>Neopterygii</taxon>
        <taxon>Teleostei</taxon>
        <taxon>Neoteleostei</taxon>
        <taxon>Acanthomorphata</taxon>
        <taxon>Eupercaria</taxon>
        <taxon>Tetraodontiformes</taxon>
        <taxon>Tetradontoidea</taxon>
        <taxon>Tetraodontidae</taxon>
        <taxon>Takifugu</taxon>
    </lineage>
</organism>
<dbReference type="InterPro" id="IPR001304">
    <property type="entry name" value="C-type_lectin-like"/>
</dbReference>
<dbReference type="PROSITE" id="PS00615">
    <property type="entry name" value="C_TYPE_LECTIN_1"/>
    <property type="match status" value="1"/>
</dbReference>
<comment type="caution">
    <text evidence="6">The sequence shown here is derived from an EMBL/GenBank/DDBJ whole genome shotgun (WGS) entry which is preliminary data.</text>
</comment>
<dbReference type="EMBL" id="RHFK02000002">
    <property type="protein sequence ID" value="TWW79463.1"/>
    <property type="molecule type" value="Genomic_DNA"/>
</dbReference>
<keyword evidence="2" id="KW-1015">Disulfide bond</keyword>
<dbReference type="GO" id="GO:0030246">
    <property type="term" value="F:carbohydrate binding"/>
    <property type="evidence" value="ECO:0007669"/>
    <property type="project" value="UniProtKB-KW"/>
</dbReference>
<keyword evidence="1 6" id="KW-0430">Lectin</keyword>
<dbReference type="CDD" id="cd03590">
    <property type="entry name" value="CLECT_DC-SIGN_like"/>
    <property type="match status" value="1"/>
</dbReference>
<name>A0A5C6PJ38_9TELE</name>
<dbReference type="Gene3D" id="3.10.100.10">
    <property type="entry name" value="Mannose-Binding Protein A, subunit A"/>
    <property type="match status" value="1"/>
</dbReference>